<dbReference type="PANTHER" id="PTHR38448:SF1">
    <property type="entry name" value="YLBF FAMILY REGULATOR"/>
    <property type="match status" value="1"/>
</dbReference>
<dbReference type="InterPro" id="IPR052767">
    <property type="entry name" value="Bact_com_dev_regulator"/>
</dbReference>
<evidence type="ECO:0000313" key="2">
    <source>
        <dbReference type="Proteomes" id="UP000244338"/>
    </source>
</evidence>
<dbReference type="Gene3D" id="1.20.1500.10">
    <property type="entry name" value="YheA/YmcA-like"/>
    <property type="match status" value="1"/>
</dbReference>
<dbReference type="Pfam" id="PF06133">
    <property type="entry name" value="Com_YlbF"/>
    <property type="match status" value="1"/>
</dbReference>
<dbReference type="PIRSF" id="PIRSF021287">
    <property type="entry name" value="Biofilm_formation_YmcA"/>
    <property type="match status" value="1"/>
</dbReference>
<sequence length="139" mass="15537">MAKKTREEILAKARELAQVIAESEEVRFYQLAEQQMKANKHIAALIAAIKRQQKEAVNAEHLGKKAYLQEVEARIQALQEELEAIPLVQEFQQSQKDVNDLMQLVSTTIANEVTDHIVRATGGDLLTGESGKVLPDRSC</sequence>
<gene>
    <name evidence="1" type="ORF">BSOLF_2351</name>
</gene>
<dbReference type="EMBL" id="PEBX01000133">
    <property type="protein sequence ID" value="PTQ55348.1"/>
    <property type="molecule type" value="Genomic_DNA"/>
</dbReference>
<dbReference type="Proteomes" id="UP000244338">
    <property type="component" value="Unassembled WGS sequence"/>
</dbReference>
<proteinExistence type="predicted"/>
<dbReference type="InterPro" id="IPR010368">
    <property type="entry name" value="Com_YlbF"/>
</dbReference>
<protein>
    <recommendedName>
        <fullName evidence="3">YmcA protein</fullName>
    </recommendedName>
</protein>
<accession>A0A2R6XY50</accession>
<reference evidence="2" key="1">
    <citation type="journal article" date="2018" name="Sci. Rep.">
        <title>Lignite coal burning seam in the remote Altai Mountains harbors a hydrogen-driven thermophilic microbial community.</title>
        <authorList>
            <person name="Kadnikov V.V."/>
            <person name="Mardanov A.V."/>
            <person name="Ivasenko D.A."/>
            <person name="Antsiferov D.V."/>
            <person name="Beletsky A.V."/>
            <person name="Karnachuk O.V."/>
            <person name="Ravin N.V."/>
        </authorList>
    </citation>
    <scope>NUCLEOTIDE SEQUENCE [LARGE SCALE GENOMIC DNA]</scope>
</reference>
<dbReference type="InterPro" id="IPR023378">
    <property type="entry name" value="YheA/YmcA-like_dom_sf"/>
</dbReference>
<dbReference type="AlphaFoldDB" id="A0A2R6XY50"/>
<organism evidence="1 2">
    <name type="scientific">Candidatus Carbonibacillus altaicus</name>
    <dbReference type="NCBI Taxonomy" id="2163959"/>
    <lineage>
        <taxon>Bacteria</taxon>
        <taxon>Bacillati</taxon>
        <taxon>Bacillota</taxon>
        <taxon>Bacilli</taxon>
        <taxon>Bacillales</taxon>
        <taxon>Candidatus Carbonibacillus</taxon>
    </lineage>
</organism>
<name>A0A2R6XY50_9BACL</name>
<dbReference type="PANTHER" id="PTHR38448">
    <property type="entry name" value="REGULATORY PROTEIN YLBF-RELATED"/>
    <property type="match status" value="1"/>
</dbReference>
<dbReference type="SUPFAM" id="SSF158622">
    <property type="entry name" value="YheA/YmcA-like"/>
    <property type="match status" value="1"/>
</dbReference>
<comment type="caution">
    <text evidence="1">The sequence shown here is derived from an EMBL/GenBank/DDBJ whole genome shotgun (WGS) entry which is preliminary data.</text>
</comment>
<evidence type="ECO:0008006" key="3">
    <source>
        <dbReference type="Google" id="ProtNLM"/>
    </source>
</evidence>
<dbReference type="InterPro" id="IPR016783">
    <property type="entry name" value="Biofilm_formation_YmcA"/>
</dbReference>
<evidence type="ECO:0000313" key="1">
    <source>
        <dbReference type="EMBL" id="PTQ55348.1"/>
    </source>
</evidence>